<dbReference type="EMBL" id="FZLN01000004">
    <property type="protein sequence ID" value="SNQ30061.1"/>
    <property type="molecule type" value="Genomic_DNA"/>
</dbReference>
<evidence type="ECO:0000256" key="1">
    <source>
        <dbReference type="SAM" id="Phobius"/>
    </source>
</evidence>
<evidence type="ECO:0000313" key="3">
    <source>
        <dbReference type="Proteomes" id="UP000243463"/>
    </source>
</evidence>
<evidence type="ECO:0000313" key="2">
    <source>
        <dbReference type="EMBL" id="SNQ30061.1"/>
    </source>
</evidence>
<reference evidence="3" key="1">
    <citation type="submission" date="2017-06" db="EMBL/GenBank/DDBJ databases">
        <authorList>
            <person name="Varghese N."/>
            <person name="Submissions S."/>
        </authorList>
    </citation>
    <scope>NUCLEOTIDE SEQUENCE [LARGE SCALE GENOMIC DNA]</scope>
    <source>
        <strain evidence="3">ANC 5114</strain>
    </source>
</reference>
<keyword evidence="1" id="KW-0812">Transmembrane</keyword>
<feature type="transmembrane region" description="Helical" evidence="1">
    <location>
        <begin position="43"/>
        <end position="65"/>
    </location>
</feature>
<proteinExistence type="predicted"/>
<dbReference type="AlphaFoldDB" id="A0A217EHT2"/>
<keyword evidence="1" id="KW-0472">Membrane</keyword>
<dbReference type="OrthoDB" id="6711459at2"/>
<gene>
    <name evidence="2" type="ORF">SAMN05444584_2041</name>
</gene>
<evidence type="ECO:0008006" key="4">
    <source>
        <dbReference type="Google" id="ProtNLM"/>
    </source>
</evidence>
<dbReference type="RefSeq" id="WP_088824233.1">
    <property type="nucleotide sequence ID" value="NZ_FZLN01000004.1"/>
</dbReference>
<keyword evidence="3" id="KW-1185">Reference proteome</keyword>
<accession>A0A217EHT2</accession>
<protein>
    <recommendedName>
        <fullName evidence="4">Heme biosynthesis protein HemY</fullName>
    </recommendedName>
</protein>
<keyword evidence="1" id="KW-1133">Transmembrane helix</keyword>
<name>A0A217EHT2_9GAMM</name>
<sequence>MKKILSAYALVLTTLVLTCLLFSYGSGLGYVYLFFRGWELQTNVLVLVILLCTASLLFQVVWYLAKRYLSRRHRRTQQVISFETLHPYEKLAVLWLLDADIEKEQMIQDIFSQSALLDTLIKASFLRKKGEYDAVYPLLEQTPPAAYELAELHYIETLILDHQQDQALLRLEKLSNHQPASWLLSLQHGYTQYIAKLWGQFAIQFPWAYLNATTYGNLTPEDNHQWLITILQTFDHASTEERDQLKARYLGLEQQMAEAVYSNKVLWLKILARFPELAIEHELLVTHLLEDRFDQDVFFMWFEQKILCEHPNYADIEQQIEIWQDRYMPMPVFSFTKYCVYEATGRINDANSILKEFPNHVLMNYLRIKANIKNDNHLVEQLNQIFETDTKFLKINI</sequence>
<dbReference type="Proteomes" id="UP000243463">
    <property type="component" value="Unassembled WGS sequence"/>
</dbReference>
<organism evidence="2 3">
    <name type="scientific">Acinetobacter apis</name>
    <dbReference type="NCBI Taxonomy" id="1229165"/>
    <lineage>
        <taxon>Bacteria</taxon>
        <taxon>Pseudomonadati</taxon>
        <taxon>Pseudomonadota</taxon>
        <taxon>Gammaproteobacteria</taxon>
        <taxon>Moraxellales</taxon>
        <taxon>Moraxellaceae</taxon>
        <taxon>Acinetobacter</taxon>
    </lineage>
</organism>